<dbReference type="RefSeq" id="WP_175580030.1">
    <property type="nucleotide sequence ID" value="NZ_BJCC01000013.1"/>
</dbReference>
<keyword evidence="2" id="KW-0472">Membrane</keyword>
<dbReference type="PANTHER" id="PTHR46825:SF11">
    <property type="entry name" value="PENICILLIN-BINDING PROTEIN 4"/>
    <property type="match status" value="1"/>
</dbReference>
<feature type="domain" description="Beta-lactamase-related" evidence="4">
    <location>
        <begin position="44"/>
        <end position="364"/>
    </location>
</feature>
<dbReference type="Pfam" id="PF00144">
    <property type="entry name" value="Beta-lactamase"/>
    <property type="match status" value="1"/>
</dbReference>
<proteinExistence type="predicted"/>
<sequence length="683" mass="75225">MKKRRMVAAALLTILLVPLVTGPTAQATKEKEKSGAYEAAYRKFDQAMKKKMKEEGIPSASMAVRGNGKTIRTKTFGKSNTEKDLPMTKKTMFSTGSVSKVYAAAAALKLADDGKLDLDAPVTQYIPEFRMVDERYEDITVRMLLNHTSGMPGDASGIDCDWAGKVDNDDFLENTLNELSTQPLKSKPGASANYCNSGFVLAQQVIEIAAGQSFGEYLSETFLKPMKMKNTAMSSDTSISKDRVARPIDSKGNRLPKEYIGASADALGGMTASPEEMAKFAEQILSPDAGYLSQEGIDTFRSDQSLGTAMPKQQLNNSFGFDRISPEYIDTQVYEKAGGTTNYSSKVLTAPDAGLSIAGSITQLNLSFTALLDELMHDLLVAKGTVKKNTTMPDLPKEKTGKPSETSTDYYYSNDTMFANAGIKKTEIKNNQLSLTSYQGTEWVAEDNYAQREDGSFGKLDTKTNQYTGYSFKTVNGVTYLMKTTMTPNYSNTTAVARKIEVDESKEFSDAWKQRDNSLWLRKNVNPVDYQAFACISSIQLIPELKGYALTNGAQPLMEIGDDQTLKDISETPGAHYPDAKVTDETLDFMGMNFISAEEAKPLTKGKNTADFQEKNTAEWFVVPKKMTIDAKAKYQKVRVIAYDLETGLVYDNIGKSEAFEVPAGSYVMMTSSRAQRFDFNVK</sequence>
<evidence type="ECO:0000313" key="5">
    <source>
        <dbReference type="EMBL" id="GCF93793.1"/>
    </source>
</evidence>
<accession>A0A4P5PKC9</accession>
<dbReference type="AlphaFoldDB" id="A0A4P5PKC9"/>
<dbReference type="SUPFAM" id="SSF56601">
    <property type="entry name" value="beta-lactamase/transpeptidase-like"/>
    <property type="match status" value="1"/>
</dbReference>
<comment type="caution">
    <text evidence="5">The sequence shown here is derived from an EMBL/GenBank/DDBJ whole genome shotgun (WGS) entry which is preliminary data.</text>
</comment>
<dbReference type="PANTHER" id="PTHR46825">
    <property type="entry name" value="D-ALANYL-D-ALANINE-CARBOXYPEPTIDASE/ENDOPEPTIDASE AMPH"/>
    <property type="match status" value="1"/>
</dbReference>
<protein>
    <submittedName>
        <fullName evidence="5">Penicillin-binding protein</fullName>
    </submittedName>
</protein>
<gene>
    <name evidence="5" type="ORF">NRIC_16840</name>
</gene>
<dbReference type="InterPro" id="IPR001466">
    <property type="entry name" value="Beta-lactam-related"/>
</dbReference>
<feature type="signal peptide" evidence="3">
    <location>
        <begin position="1"/>
        <end position="27"/>
    </location>
</feature>
<name>A0A4P5PKC9_9ENTE</name>
<evidence type="ECO:0000259" key="4">
    <source>
        <dbReference type="Pfam" id="PF00144"/>
    </source>
</evidence>
<comment type="subcellular location">
    <subcellularLocation>
        <location evidence="1">Membrane</location>
    </subcellularLocation>
</comment>
<reference evidence="6" key="1">
    <citation type="submission" date="2019-02" db="EMBL/GenBank/DDBJ databases">
        <title>Draft genome sequence of Enterococcus sp. Gos25-1.</title>
        <authorList>
            <person name="Tanaka N."/>
            <person name="Shiwa Y."/>
            <person name="Fujita N."/>
        </authorList>
    </citation>
    <scope>NUCLEOTIDE SEQUENCE [LARGE SCALE GENOMIC DNA]</scope>
    <source>
        <strain evidence="6">Gos25-1</strain>
    </source>
</reference>
<evidence type="ECO:0000256" key="1">
    <source>
        <dbReference type="ARBA" id="ARBA00004370"/>
    </source>
</evidence>
<evidence type="ECO:0000313" key="6">
    <source>
        <dbReference type="Proteomes" id="UP000290567"/>
    </source>
</evidence>
<keyword evidence="3" id="KW-0732">Signal</keyword>
<feature type="chain" id="PRO_5020183242" evidence="3">
    <location>
        <begin position="28"/>
        <end position="683"/>
    </location>
</feature>
<dbReference type="EMBL" id="BJCC01000013">
    <property type="protein sequence ID" value="GCF93793.1"/>
    <property type="molecule type" value="Genomic_DNA"/>
</dbReference>
<organism evidence="5 6">
    <name type="scientific">Enterococcus florum</name>
    <dbReference type="NCBI Taxonomy" id="2480627"/>
    <lineage>
        <taxon>Bacteria</taxon>
        <taxon>Bacillati</taxon>
        <taxon>Bacillota</taxon>
        <taxon>Bacilli</taxon>
        <taxon>Lactobacillales</taxon>
        <taxon>Enterococcaceae</taxon>
        <taxon>Enterococcus</taxon>
    </lineage>
</organism>
<keyword evidence="6" id="KW-1185">Reference proteome</keyword>
<dbReference type="Gene3D" id="3.40.710.10">
    <property type="entry name" value="DD-peptidase/beta-lactamase superfamily"/>
    <property type="match status" value="1"/>
</dbReference>
<dbReference type="GO" id="GO:0016020">
    <property type="term" value="C:membrane"/>
    <property type="evidence" value="ECO:0007669"/>
    <property type="project" value="UniProtKB-SubCell"/>
</dbReference>
<evidence type="ECO:0000256" key="3">
    <source>
        <dbReference type="SAM" id="SignalP"/>
    </source>
</evidence>
<dbReference type="InterPro" id="IPR012338">
    <property type="entry name" value="Beta-lactam/transpept-like"/>
</dbReference>
<dbReference type="Proteomes" id="UP000290567">
    <property type="component" value="Unassembled WGS sequence"/>
</dbReference>
<evidence type="ECO:0000256" key="2">
    <source>
        <dbReference type="ARBA" id="ARBA00023136"/>
    </source>
</evidence>
<dbReference type="InterPro" id="IPR050491">
    <property type="entry name" value="AmpC-like"/>
</dbReference>